<reference evidence="7 8" key="1">
    <citation type="submission" date="2019-03" db="EMBL/GenBank/DDBJ databases">
        <title>Draft genome sequences of novel Actinobacteria.</title>
        <authorList>
            <person name="Sahin N."/>
            <person name="Ay H."/>
            <person name="Saygin H."/>
        </authorList>
    </citation>
    <scope>NUCLEOTIDE SEQUENCE [LARGE SCALE GENOMIC DNA]</scope>
    <source>
        <strain evidence="7 8">JCM 13523</strain>
    </source>
</reference>
<keyword evidence="3 5" id="KW-0238">DNA-binding</keyword>
<dbReference type="Gene3D" id="1.10.357.10">
    <property type="entry name" value="Tetracycline Repressor, domain 2"/>
    <property type="match status" value="1"/>
</dbReference>
<name>A0A4R4ZEV4_9ACTN</name>
<dbReference type="OrthoDB" id="9816296at2"/>
<evidence type="ECO:0000313" key="8">
    <source>
        <dbReference type="Proteomes" id="UP000295124"/>
    </source>
</evidence>
<evidence type="ECO:0000256" key="3">
    <source>
        <dbReference type="ARBA" id="ARBA00023125"/>
    </source>
</evidence>
<feature type="domain" description="HTH tetR-type" evidence="6">
    <location>
        <begin position="8"/>
        <end position="68"/>
    </location>
</feature>
<dbReference type="SUPFAM" id="SSF48498">
    <property type="entry name" value="Tetracyclin repressor-like, C-terminal domain"/>
    <property type="match status" value="1"/>
</dbReference>
<keyword evidence="2" id="KW-0805">Transcription regulation</keyword>
<dbReference type="RefSeq" id="WP_132171361.1">
    <property type="nucleotide sequence ID" value="NZ_SMKX01000080.1"/>
</dbReference>
<dbReference type="GO" id="GO:0003700">
    <property type="term" value="F:DNA-binding transcription factor activity"/>
    <property type="evidence" value="ECO:0007669"/>
    <property type="project" value="TreeGrafter"/>
</dbReference>
<evidence type="ECO:0000256" key="4">
    <source>
        <dbReference type="ARBA" id="ARBA00023163"/>
    </source>
</evidence>
<sequence length="188" mass="20223">MPKIVDHELRRSEIVRALWQVIALHGIEGVSLRVVAQAAGVSIGRIQHYFDSRETLVLAGLDRLVAQAVAAYDATVDAPARDRLLHVLVQQVPRTVAGRIGVAVWYAYLAAAITDPRIREVLAEALRVGEAECAAHVRAMRGISEVDAVVAARRLLALSDGLTLRVLVGGLDADHAIAVLHAEVDAIE</sequence>
<dbReference type="Pfam" id="PF13977">
    <property type="entry name" value="TetR_C_6"/>
    <property type="match status" value="1"/>
</dbReference>
<evidence type="ECO:0000313" key="7">
    <source>
        <dbReference type="EMBL" id="TDD57053.1"/>
    </source>
</evidence>
<organism evidence="7 8">
    <name type="scientific">Kribbella antibiotica</name>
    <dbReference type="NCBI Taxonomy" id="190195"/>
    <lineage>
        <taxon>Bacteria</taxon>
        <taxon>Bacillati</taxon>
        <taxon>Actinomycetota</taxon>
        <taxon>Actinomycetes</taxon>
        <taxon>Propionibacteriales</taxon>
        <taxon>Kribbellaceae</taxon>
        <taxon>Kribbella</taxon>
    </lineage>
</organism>
<evidence type="ECO:0000256" key="5">
    <source>
        <dbReference type="PROSITE-ProRule" id="PRU00335"/>
    </source>
</evidence>
<gene>
    <name evidence="7" type="ORF">E1263_24710</name>
</gene>
<keyword evidence="8" id="KW-1185">Reference proteome</keyword>
<dbReference type="Pfam" id="PF00440">
    <property type="entry name" value="TetR_N"/>
    <property type="match status" value="1"/>
</dbReference>
<dbReference type="InterPro" id="IPR039538">
    <property type="entry name" value="BetI_C"/>
</dbReference>
<protein>
    <submittedName>
        <fullName evidence="7">TetR family transcriptional regulator</fullName>
    </submittedName>
</protein>
<dbReference type="PANTHER" id="PTHR30055:SF228">
    <property type="entry name" value="TRANSCRIPTIONAL REGULATOR-RELATED"/>
    <property type="match status" value="1"/>
</dbReference>
<evidence type="ECO:0000259" key="6">
    <source>
        <dbReference type="PROSITE" id="PS50977"/>
    </source>
</evidence>
<proteinExistence type="predicted"/>
<dbReference type="InterPro" id="IPR001647">
    <property type="entry name" value="HTH_TetR"/>
</dbReference>
<comment type="caution">
    <text evidence="7">The sequence shown here is derived from an EMBL/GenBank/DDBJ whole genome shotgun (WGS) entry which is preliminary data.</text>
</comment>
<feature type="DNA-binding region" description="H-T-H motif" evidence="5">
    <location>
        <begin position="31"/>
        <end position="50"/>
    </location>
</feature>
<dbReference type="AlphaFoldDB" id="A0A4R4ZEV4"/>
<dbReference type="EMBL" id="SMKX01000080">
    <property type="protein sequence ID" value="TDD57053.1"/>
    <property type="molecule type" value="Genomic_DNA"/>
</dbReference>
<dbReference type="Proteomes" id="UP000295124">
    <property type="component" value="Unassembled WGS sequence"/>
</dbReference>
<dbReference type="PROSITE" id="PS50977">
    <property type="entry name" value="HTH_TETR_2"/>
    <property type="match status" value="1"/>
</dbReference>
<dbReference type="InterPro" id="IPR036271">
    <property type="entry name" value="Tet_transcr_reg_TetR-rel_C_sf"/>
</dbReference>
<evidence type="ECO:0000256" key="1">
    <source>
        <dbReference type="ARBA" id="ARBA00022491"/>
    </source>
</evidence>
<accession>A0A4R4ZEV4</accession>
<keyword evidence="1" id="KW-0678">Repressor</keyword>
<dbReference type="GO" id="GO:0000976">
    <property type="term" value="F:transcription cis-regulatory region binding"/>
    <property type="evidence" value="ECO:0007669"/>
    <property type="project" value="TreeGrafter"/>
</dbReference>
<evidence type="ECO:0000256" key="2">
    <source>
        <dbReference type="ARBA" id="ARBA00023015"/>
    </source>
</evidence>
<dbReference type="InterPro" id="IPR050109">
    <property type="entry name" value="HTH-type_TetR-like_transc_reg"/>
</dbReference>
<keyword evidence="4" id="KW-0804">Transcription</keyword>
<dbReference type="SUPFAM" id="SSF46689">
    <property type="entry name" value="Homeodomain-like"/>
    <property type="match status" value="1"/>
</dbReference>
<dbReference type="InterPro" id="IPR009057">
    <property type="entry name" value="Homeodomain-like_sf"/>
</dbReference>
<dbReference type="PANTHER" id="PTHR30055">
    <property type="entry name" value="HTH-TYPE TRANSCRIPTIONAL REGULATOR RUTR"/>
    <property type="match status" value="1"/>
</dbReference>